<keyword evidence="3" id="KW-1185">Reference proteome</keyword>
<name>A0A845MI39_9PROT</name>
<evidence type="ECO:0000259" key="1">
    <source>
        <dbReference type="Pfam" id="PF13467"/>
    </source>
</evidence>
<dbReference type="Proteomes" id="UP000445696">
    <property type="component" value="Unassembled WGS sequence"/>
</dbReference>
<dbReference type="AlphaFoldDB" id="A0A845MI39"/>
<dbReference type="InterPro" id="IPR027373">
    <property type="entry name" value="RHH_dom"/>
</dbReference>
<evidence type="ECO:0000313" key="3">
    <source>
        <dbReference type="Proteomes" id="UP000445696"/>
    </source>
</evidence>
<protein>
    <submittedName>
        <fullName evidence="2">Aryl-sulfate sulfotransferase</fullName>
    </submittedName>
</protein>
<dbReference type="OrthoDB" id="7477016at2"/>
<dbReference type="RefSeq" id="WP_161339556.1">
    <property type="nucleotide sequence ID" value="NZ_JBHSDG010000003.1"/>
</dbReference>
<accession>A0A845MI39</accession>
<dbReference type="Gene3D" id="1.10.3990.20">
    <property type="entry name" value="protein bp1543"/>
    <property type="match status" value="1"/>
</dbReference>
<evidence type="ECO:0000313" key="2">
    <source>
        <dbReference type="EMBL" id="MZR23080.1"/>
    </source>
</evidence>
<dbReference type="GO" id="GO:0016740">
    <property type="term" value="F:transferase activity"/>
    <property type="evidence" value="ECO:0007669"/>
    <property type="project" value="UniProtKB-KW"/>
</dbReference>
<organism evidence="2 3">
    <name type="scientific">Sneathiella chungangensis</name>
    <dbReference type="NCBI Taxonomy" id="1418234"/>
    <lineage>
        <taxon>Bacteria</taxon>
        <taxon>Pseudomonadati</taxon>
        <taxon>Pseudomonadota</taxon>
        <taxon>Alphaproteobacteria</taxon>
        <taxon>Sneathiellales</taxon>
        <taxon>Sneathiellaceae</taxon>
        <taxon>Sneathiella</taxon>
    </lineage>
</organism>
<comment type="caution">
    <text evidence="2">The sequence shown here is derived from an EMBL/GenBank/DDBJ whole genome shotgun (WGS) entry which is preliminary data.</text>
</comment>
<keyword evidence="2" id="KW-0808">Transferase</keyword>
<dbReference type="EMBL" id="WTVA01000014">
    <property type="protein sequence ID" value="MZR23080.1"/>
    <property type="molecule type" value="Genomic_DNA"/>
</dbReference>
<dbReference type="Pfam" id="PF13467">
    <property type="entry name" value="RHH_4"/>
    <property type="match status" value="1"/>
</dbReference>
<feature type="domain" description="Ribbon-helix-helix" evidence="1">
    <location>
        <begin position="16"/>
        <end position="76"/>
    </location>
</feature>
<sequence>MDNDNAAEERAPEQIVKHSVSIAGHRTSVSLESKFWELLQLSAQRRGLSVNELVSEIDRTRQGNLSSAIRLYVLHELIGKSRD</sequence>
<reference evidence="2 3" key="1">
    <citation type="journal article" date="2014" name="Int. J. Syst. Evol. Microbiol.">
        <title>Sneathiella chungangensis sp. nov., isolated from a marine sand, and emended description of the genus Sneathiella.</title>
        <authorList>
            <person name="Siamphan C."/>
            <person name="Kim H."/>
            <person name="Lee J.S."/>
            <person name="Kim W."/>
        </authorList>
    </citation>
    <scope>NUCLEOTIDE SEQUENCE [LARGE SCALE GENOMIC DNA]</scope>
    <source>
        <strain evidence="2 3">KCTC 32476</strain>
    </source>
</reference>
<gene>
    <name evidence="2" type="ORF">GQF03_12155</name>
</gene>
<dbReference type="InterPro" id="IPR038268">
    <property type="entry name" value="RHH_sf"/>
</dbReference>
<proteinExistence type="predicted"/>